<dbReference type="FunFam" id="2.60.120.650:FF:000033">
    <property type="entry name" value="Transcription factor jumonji (JmjC) domain-containing protein"/>
    <property type="match status" value="1"/>
</dbReference>
<feature type="compositionally biased region" description="Basic residues" evidence="5">
    <location>
        <begin position="78"/>
        <end position="92"/>
    </location>
</feature>
<protein>
    <recommendedName>
        <fullName evidence="6">JmjC domain-containing protein</fullName>
    </recommendedName>
</protein>
<dbReference type="EMBL" id="JBJUIK010000002">
    <property type="protein sequence ID" value="KAL3534429.1"/>
    <property type="molecule type" value="Genomic_DNA"/>
</dbReference>
<feature type="region of interest" description="Disordered" evidence="5">
    <location>
        <begin position="1"/>
        <end position="178"/>
    </location>
</feature>
<dbReference type="Proteomes" id="UP001630127">
    <property type="component" value="Unassembled WGS sequence"/>
</dbReference>
<dbReference type="PANTHER" id="PTHR12549:SF11">
    <property type="entry name" value="LYSINE-SPECIFIC DEMETHYLASE JMJ25"/>
    <property type="match status" value="1"/>
</dbReference>
<dbReference type="GO" id="GO:0046872">
    <property type="term" value="F:metal ion binding"/>
    <property type="evidence" value="ECO:0007669"/>
    <property type="project" value="UniProtKB-KW"/>
</dbReference>
<dbReference type="PROSITE" id="PS51184">
    <property type="entry name" value="JMJC"/>
    <property type="match status" value="1"/>
</dbReference>
<feature type="domain" description="JmjC" evidence="6">
    <location>
        <begin position="664"/>
        <end position="1055"/>
    </location>
</feature>
<evidence type="ECO:0000256" key="1">
    <source>
        <dbReference type="ARBA" id="ARBA00004123"/>
    </source>
</evidence>
<evidence type="ECO:0000256" key="5">
    <source>
        <dbReference type="SAM" id="MobiDB-lite"/>
    </source>
</evidence>
<proteinExistence type="inferred from homology"/>
<accession>A0ABD3ATD9</accession>
<comment type="subcellular location">
    <subcellularLocation>
        <location evidence="1">Nucleus</location>
    </subcellularLocation>
</comment>
<comment type="similarity">
    <text evidence="2">Belongs to the JARID1 histone demethylase family.</text>
</comment>
<dbReference type="SUPFAM" id="SSF51197">
    <property type="entry name" value="Clavaminate synthase-like"/>
    <property type="match status" value="1"/>
</dbReference>
<evidence type="ECO:0000256" key="2">
    <source>
        <dbReference type="ARBA" id="ARBA00006801"/>
    </source>
</evidence>
<feature type="region of interest" description="Disordered" evidence="5">
    <location>
        <begin position="835"/>
        <end position="863"/>
    </location>
</feature>
<keyword evidence="8" id="KW-1185">Reference proteome</keyword>
<keyword evidence="4" id="KW-0539">Nucleus</keyword>
<organism evidence="7 8">
    <name type="scientific">Cinchona calisaya</name>
    <dbReference type="NCBI Taxonomy" id="153742"/>
    <lineage>
        <taxon>Eukaryota</taxon>
        <taxon>Viridiplantae</taxon>
        <taxon>Streptophyta</taxon>
        <taxon>Embryophyta</taxon>
        <taxon>Tracheophyta</taxon>
        <taxon>Spermatophyta</taxon>
        <taxon>Magnoliopsida</taxon>
        <taxon>eudicotyledons</taxon>
        <taxon>Gunneridae</taxon>
        <taxon>Pentapetalae</taxon>
        <taxon>asterids</taxon>
        <taxon>lamiids</taxon>
        <taxon>Gentianales</taxon>
        <taxon>Rubiaceae</taxon>
        <taxon>Cinchonoideae</taxon>
        <taxon>Cinchoneae</taxon>
        <taxon>Cinchona</taxon>
    </lineage>
</organism>
<keyword evidence="3" id="KW-0479">Metal-binding</keyword>
<name>A0ABD3ATD9_9GENT</name>
<dbReference type="Gene3D" id="2.60.120.650">
    <property type="entry name" value="Cupin"/>
    <property type="match status" value="2"/>
</dbReference>
<dbReference type="GO" id="GO:0005634">
    <property type="term" value="C:nucleus"/>
    <property type="evidence" value="ECO:0007669"/>
    <property type="project" value="UniProtKB-SubCell"/>
</dbReference>
<dbReference type="InterPro" id="IPR003347">
    <property type="entry name" value="JmjC_dom"/>
</dbReference>
<evidence type="ECO:0000256" key="4">
    <source>
        <dbReference type="ARBA" id="ARBA00023242"/>
    </source>
</evidence>
<dbReference type="AlphaFoldDB" id="A0ABD3ATD9"/>
<dbReference type="PANTHER" id="PTHR12549">
    <property type="entry name" value="JMJC DOMAIN-CONTAINING HISTONE DEMETHYLATION PROTEIN"/>
    <property type="match status" value="1"/>
</dbReference>
<comment type="caution">
    <text evidence="7">The sequence shown here is derived from an EMBL/GenBank/DDBJ whole genome shotgun (WGS) entry which is preliminary data.</text>
</comment>
<evidence type="ECO:0000256" key="3">
    <source>
        <dbReference type="ARBA" id="ARBA00022723"/>
    </source>
</evidence>
<feature type="compositionally biased region" description="Basic and acidic residues" evidence="5">
    <location>
        <begin position="10"/>
        <end position="21"/>
    </location>
</feature>
<dbReference type="InterPro" id="IPR045109">
    <property type="entry name" value="LSDs-like"/>
</dbReference>
<feature type="compositionally biased region" description="Basic residues" evidence="5">
    <location>
        <begin position="113"/>
        <end position="126"/>
    </location>
</feature>
<gene>
    <name evidence="7" type="ORF">ACH5RR_002890</name>
</gene>
<evidence type="ECO:0000313" key="8">
    <source>
        <dbReference type="Proteomes" id="UP001630127"/>
    </source>
</evidence>
<dbReference type="Pfam" id="PF02373">
    <property type="entry name" value="JmjC"/>
    <property type="match status" value="1"/>
</dbReference>
<sequence>MEDKGEEEVDNNHEFEGEKGLNLESGEEEEMVEEEEEENKEENLSYSRQRKSSVEARAKMAMMVAQGEEESSEDGGKGKGRRGRGRKRKKKEKKEVGGGESEGNEEKVDGENKKRRRGRKPGRKPSKGVIVKDGEEENGESSGETEKKNRVKRSRKGKEGEEGEEEEKEEGTKMSRDERYDLRVKKAEGGETVKKKGMLKDENGMLIESNMCHQCQRNDKGRVVRCTMCKTKRYCVPCMNAWYPGAPEEAFAESCPVCCKNCNCKACLRMEMPKKDKDELKLKFSNKEKVEYSKYILQVLLPFLKQFNEEQMMEKETEAKLNNLSISEVTVERANCQQNERIYCDNCKTSIVDYHRSCPNCSYDLCLRCCRELRDGCLQGSDEGRVLEFVDPGSEYLHGGEILNKVETLVKQSPTKTDTEMASNLEIEHTSVDQVELVCEWKSNTDCSIPCPPSKLGGCGQGFLELKTLFEENWISDLFVKAEELAKEFKLEDASEISEKWCSCLKSADGPNVSCGNLLRAASREDSDNFLYCPKAVELQHKDQKHFQWHWTKGEPVIVRNVLEATLGLSWEPMVMWRAFRQIKNLNHPLLLDVNAINCLDWCEVDINVHKFFHGYSECQVDKDGWPQILKLKDWPPSSLFEERLPRHNAEFINCLPFKVYTHPHSGYLNLAVKLPKDSLKPDMGPKTYIAYGVAEELGRGDSVTKLHCDMSDAVNVLTHTRAVALSPNQLLAMRKLKKKHAAQDERELGKNGHTSNYMFEMHAEAEEIVYGMNGSRTPQTMVFDGLEMNPETKDLKVSDVEGGSHTMLEKVERGEELGWLAENEQLHHKYSDIKTNINGNGRMEGGKRKRGRKKGEMTKAHNSERNNLIDSERIDQENGKSCIPDELEGSHDTELEMISQKSTVESNESSIDGKLDKGKREEVVEVLENNVEGFADMDSGALWDIFRRQDVPKLEEYLMKHFREFRHIYCRPLKQVVHPIHDQTMYLTMEHKRRLKEEYGIEPWTFVQKLGDAVFIPAGCPHQVRNLKSCIKVALDFVSPENVGECVRMTEEFRVLPQNHRAKEDKLEVKKMTIHAMRKAILDLRKEK</sequence>
<evidence type="ECO:0000313" key="7">
    <source>
        <dbReference type="EMBL" id="KAL3534429.1"/>
    </source>
</evidence>
<evidence type="ECO:0000259" key="6">
    <source>
        <dbReference type="PROSITE" id="PS51184"/>
    </source>
</evidence>
<dbReference type="SMART" id="SM00558">
    <property type="entry name" value="JmjC"/>
    <property type="match status" value="1"/>
</dbReference>
<feature type="compositionally biased region" description="Acidic residues" evidence="5">
    <location>
        <begin position="25"/>
        <end position="40"/>
    </location>
</feature>
<reference evidence="7 8" key="1">
    <citation type="submission" date="2024-11" db="EMBL/GenBank/DDBJ databases">
        <title>A near-complete genome assembly of Cinchona calisaya.</title>
        <authorList>
            <person name="Lian D.C."/>
            <person name="Zhao X.W."/>
            <person name="Wei L."/>
        </authorList>
    </citation>
    <scope>NUCLEOTIDE SEQUENCE [LARGE SCALE GENOMIC DNA]</scope>
    <source>
        <tissue evidence="7">Nenye</tissue>
    </source>
</reference>